<proteinExistence type="predicted"/>
<accession>A0A2A9NWV5</accession>
<protein>
    <submittedName>
        <fullName evidence="1">Uncharacterized protein</fullName>
    </submittedName>
</protein>
<dbReference type="Proteomes" id="UP000242287">
    <property type="component" value="Unassembled WGS sequence"/>
</dbReference>
<gene>
    <name evidence="1" type="ORF">AMATHDRAFT_57146</name>
</gene>
<dbReference type="AlphaFoldDB" id="A0A2A9NWV5"/>
<dbReference type="OrthoDB" id="3269398at2759"/>
<organism evidence="1 2">
    <name type="scientific">Amanita thiersii Skay4041</name>
    <dbReference type="NCBI Taxonomy" id="703135"/>
    <lineage>
        <taxon>Eukaryota</taxon>
        <taxon>Fungi</taxon>
        <taxon>Dikarya</taxon>
        <taxon>Basidiomycota</taxon>
        <taxon>Agaricomycotina</taxon>
        <taxon>Agaricomycetes</taxon>
        <taxon>Agaricomycetidae</taxon>
        <taxon>Agaricales</taxon>
        <taxon>Pluteineae</taxon>
        <taxon>Amanitaceae</taxon>
        <taxon>Amanita</taxon>
    </lineage>
</organism>
<evidence type="ECO:0000313" key="1">
    <source>
        <dbReference type="EMBL" id="PFH52223.1"/>
    </source>
</evidence>
<keyword evidence="2" id="KW-1185">Reference proteome</keyword>
<sequence length="225" mass="25514">MPTSDTSAFASQSGPPVYVPARTSPKLVIHRPRVDPPPIEYLSKDEVQDTICSPTRERDTFNPLQDVHHKQRTTALGMKAPSPESLVQNNDGRETYTKVCSGESARPAQMYMESAHHERDHHNLNCIQNTPNWLLNIEVMVSIDQEGFRSVIPAFKFIGISPRILEGGNPASRDLARFLPATKQVFQFHYAPFDGLPILRRITTEIEWHIHIKTLRSYTGNLYIV</sequence>
<name>A0A2A9NWV5_9AGAR</name>
<reference evidence="1 2" key="1">
    <citation type="submission" date="2014-02" db="EMBL/GenBank/DDBJ databases">
        <title>Transposable element dynamics among asymbiotic and ectomycorrhizal Amanita fungi.</title>
        <authorList>
            <consortium name="DOE Joint Genome Institute"/>
            <person name="Hess J."/>
            <person name="Skrede I."/>
            <person name="Wolfe B."/>
            <person name="LaButti K."/>
            <person name="Ohm R.A."/>
            <person name="Grigoriev I.V."/>
            <person name="Pringle A."/>
        </authorList>
    </citation>
    <scope>NUCLEOTIDE SEQUENCE [LARGE SCALE GENOMIC DNA]</scope>
    <source>
        <strain evidence="1 2">SKay4041</strain>
    </source>
</reference>
<evidence type="ECO:0000313" key="2">
    <source>
        <dbReference type="Proteomes" id="UP000242287"/>
    </source>
</evidence>
<dbReference type="EMBL" id="KZ301980">
    <property type="protein sequence ID" value="PFH52223.1"/>
    <property type="molecule type" value="Genomic_DNA"/>
</dbReference>